<dbReference type="InterPro" id="IPR026988">
    <property type="entry name" value="YaaC-like"/>
</dbReference>
<dbReference type="Proteomes" id="UP000298210">
    <property type="component" value="Unassembled WGS sequence"/>
</dbReference>
<dbReference type="EMBL" id="SNUX01000004">
    <property type="protein sequence ID" value="TES46821.1"/>
    <property type="molecule type" value="Genomic_DNA"/>
</dbReference>
<accession>A0A4Y7WG29</accession>
<evidence type="ECO:0008006" key="3">
    <source>
        <dbReference type="Google" id="ProtNLM"/>
    </source>
</evidence>
<gene>
    <name evidence="1" type="ORF">E2L03_19365</name>
</gene>
<dbReference type="AlphaFoldDB" id="A0A4Y7WG29"/>
<proteinExistence type="predicted"/>
<reference evidence="1 2" key="1">
    <citation type="submission" date="2019-03" db="EMBL/GenBank/DDBJ databases">
        <authorList>
            <person name="Liu G."/>
        </authorList>
    </citation>
    <scope>NUCLEOTIDE SEQUENCE [LARGE SCALE GENOMIC DNA]</scope>
    <source>
        <strain evidence="1 2">DSM 19099</strain>
    </source>
</reference>
<organism evidence="1 2">
    <name type="scientific">Shouchella lehensis</name>
    <dbReference type="NCBI Taxonomy" id="300825"/>
    <lineage>
        <taxon>Bacteria</taxon>
        <taxon>Bacillati</taxon>
        <taxon>Bacillota</taxon>
        <taxon>Bacilli</taxon>
        <taxon>Bacillales</taxon>
        <taxon>Bacillaceae</taxon>
        <taxon>Shouchella</taxon>
    </lineage>
</organism>
<sequence>MDPSMNDFTFFESASFTQDFLKEQYQLIEKEDVASSKSYMNSYRFMYHIQHGQLYYTQAKQAPVAIKPMLLFYGVSQLLKACILKYDPDYPAKSSVLSHGVSTRKRKKQGYSFLADEVKVQQDGLFPHLMQKMFHMKPNQYSDKYSMALLFKQLPPMQDAFVHLLSEQPYYYGTLHENQTLTFPSSVLDAYHMTAERFKDYLISYGYNHSLNISEQRETIVLHPIDVLKERNISPLLFVNENTYALHSAKTEYMKLPTLMVYYLVLYNLSMICRYETEWWGERLHTLDCDEMPFIKNFLDLVEKDSQHVVLTKLLQR</sequence>
<name>A0A4Y7WG29_9BACI</name>
<dbReference type="Pfam" id="PF14175">
    <property type="entry name" value="YaaC"/>
    <property type="match status" value="1"/>
</dbReference>
<protein>
    <recommendedName>
        <fullName evidence="3">YaaC family protein</fullName>
    </recommendedName>
</protein>
<comment type="caution">
    <text evidence="1">The sequence shown here is derived from an EMBL/GenBank/DDBJ whole genome shotgun (WGS) entry which is preliminary data.</text>
</comment>
<evidence type="ECO:0000313" key="1">
    <source>
        <dbReference type="EMBL" id="TES46821.1"/>
    </source>
</evidence>
<evidence type="ECO:0000313" key="2">
    <source>
        <dbReference type="Proteomes" id="UP000298210"/>
    </source>
</evidence>